<feature type="region of interest" description="Disordered" evidence="1">
    <location>
        <begin position="1"/>
        <end position="81"/>
    </location>
</feature>
<gene>
    <name evidence="2" type="ORF">AJ79_07793</name>
</gene>
<organism evidence="2 3">
    <name type="scientific">Helicocarpus griseus UAMH5409</name>
    <dbReference type="NCBI Taxonomy" id="1447875"/>
    <lineage>
        <taxon>Eukaryota</taxon>
        <taxon>Fungi</taxon>
        <taxon>Dikarya</taxon>
        <taxon>Ascomycota</taxon>
        <taxon>Pezizomycotina</taxon>
        <taxon>Eurotiomycetes</taxon>
        <taxon>Eurotiomycetidae</taxon>
        <taxon>Onygenales</taxon>
        <taxon>Ajellomycetaceae</taxon>
        <taxon>Helicocarpus</taxon>
    </lineage>
</organism>
<feature type="region of interest" description="Disordered" evidence="1">
    <location>
        <begin position="479"/>
        <end position="498"/>
    </location>
</feature>
<feature type="compositionally biased region" description="Polar residues" evidence="1">
    <location>
        <begin position="405"/>
        <end position="430"/>
    </location>
</feature>
<evidence type="ECO:0000313" key="2">
    <source>
        <dbReference type="EMBL" id="PGH01857.1"/>
    </source>
</evidence>
<evidence type="ECO:0000313" key="3">
    <source>
        <dbReference type="Proteomes" id="UP000223968"/>
    </source>
</evidence>
<proteinExistence type="predicted"/>
<feature type="compositionally biased region" description="Polar residues" evidence="1">
    <location>
        <begin position="788"/>
        <end position="810"/>
    </location>
</feature>
<dbReference type="STRING" id="1447875.A0A2B7WZ61"/>
<feature type="region of interest" description="Disordered" evidence="1">
    <location>
        <begin position="546"/>
        <end position="620"/>
    </location>
</feature>
<reference evidence="2 3" key="1">
    <citation type="submission" date="2017-10" db="EMBL/GenBank/DDBJ databases">
        <title>Comparative genomics in systemic dimorphic fungi from Ajellomycetaceae.</title>
        <authorList>
            <person name="Munoz J.F."/>
            <person name="Mcewen J.G."/>
            <person name="Clay O.K."/>
            <person name="Cuomo C.A."/>
        </authorList>
    </citation>
    <scope>NUCLEOTIDE SEQUENCE [LARGE SCALE GENOMIC DNA]</scope>
    <source>
        <strain evidence="2 3">UAMH5409</strain>
    </source>
</reference>
<accession>A0A2B7WZ61</accession>
<feature type="compositionally biased region" description="Basic and acidic residues" evidence="1">
    <location>
        <begin position="318"/>
        <end position="330"/>
    </location>
</feature>
<evidence type="ECO:0000256" key="1">
    <source>
        <dbReference type="SAM" id="MobiDB-lite"/>
    </source>
</evidence>
<dbReference type="Proteomes" id="UP000223968">
    <property type="component" value="Unassembled WGS sequence"/>
</dbReference>
<protein>
    <submittedName>
        <fullName evidence="2">Uncharacterized protein</fullName>
    </submittedName>
</protein>
<feature type="compositionally biased region" description="Polar residues" evidence="1">
    <location>
        <begin position="642"/>
        <end position="651"/>
    </location>
</feature>
<feature type="compositionally biased region" description="Polar residues" evidence="1">
    <location>
        <begin position="165"/>
        <end position="186"/>
    </location>
</feature>
<name>A0A2B7WZ61_9EURO</name>
<sequence length="810" mass="89127">MAIWPFGRRGKRARKQEEETTSGAATADPLVLSRGIALQPNNQSHGSVSGSGKATRRDSKRRKRDNISVPSDNLHDGTVRLTNLPPGVSTIASARFHRQPASVDTSLSRNFAPSATYHYTGSLSQTSLGHTPTLHGRRSTEPGVVRRKSSKRKRDDYAREREIKNMSSSPVTVQRRPSTVSPTPQWWESRRGMRNAKVEHAQTSHVSLPQDTGRSSPFDIGPCSFKVGAFGALTPRPILRYAEPSRYIIESRDQSRASDNKERRQIIPAEELTRVTYIKELADDMDASALRELMERDRRRKEMKRLADQQKLQRKLQRRADRQRELERRNPPPPPSQLATAGDGVEHPTSSGVAVTAIDRQYAESGDVVKAPTPSGSWLQDPSKESLHGSGSSSKGQKLSKDNSGRPSNASQDINMSGTHEQHSVAPNSHDTGDIGISLGAKTSHGSIPDIPQNIDAEKRHSDSTGKLSTSWTTFFRRGGSRFRRANPEQTKAPSEFSIPSRESFQRINQQPPPTQPIPIPERSYLRPGTTFPRSHSKFTEHFTDHVNEFPMPPGRELQSSSAPHPEMAVARPTTRKNASGSAANEQYRVSRGSAVATPELRDDYRSSGANSPDPNRLATSLASIDSEGSWISGLMPKRLSPTRNSGSAGSTKERLDEYDEYRDDRLLGAEGDKLESSRSVHKPRNADFPDVPQESLEEGTLHASVGKRALVVSPESRPYSNDGIVNEDSYMERSGANSPDSPIDGDSEVRRATSIDLGNKQHVRHISAGSAKLLDISRRASEAKRLSTGSNGSAPMLSEPTTKTQPAFF</sequence>
<feature type="compositionally biased region" description="Polar residues" evidence="1">
    <location>
        <begin position="608"/>
        <end position="620"/>
    </location>
</feature>
<feature type="compositionally biased region" description="Polar residues" evidence="1">
    <location>
        <begin position="39"/>
        <end position="52"/>
    </location>
</feature>
<feature type="region of interest" description="Disordered" evidence="1">
    <location>
        <begin position="632"/>
        <end position="694"/>
    </location>
</feature>
<feature type="compositionally biased region" description="Basic and acidic residues" evidence="1">
    <location>
        <begin position="153"/>
        <end position="164"/>
    </location>
</feature>
<feature type="region of interest" description="Disordered" evidence="1">
    <location>
        <begin position="367"/>
        <end position="472"/>
    </location>
</feature>
<feature type="compositionally biased region" description="Basic and acidic residues" evidence="1">
    <location>
        <begin position="663"/>
        <end position="679"/>
    </location>
</feature>
<comment type="caution">
    <text evidence="2">The sequence shown here is derived from an EMBL/GenBank/DDBJ whole genome shotgun (WGS) entry which is preliminary data.</text>
</comment>
<feature type="region of interest" description="Disordered" evidence="1">
    <location>
        <begin position="301"/>
        <end position="350"/>
    </location>
</feature>
<feature type="compositionally biased region" description="Polar residues" evidence="1">
    <location>
        <begin position="576"/>
        <end position="585"/>
    </location>
</feature>
<feature type="compositionally biased region" description="Low complexity" evidence="1">
    <location>
        <begin position="388"/>
        <end position="397"/>
    </location>
</feature>
<keyword evidence="3" id="KW-1185">Reference proteome</keyword>
<feature type="region of interest" description="Disordered" evidence="1">
    <location>
        <begin position="715"/>
        <end position="748"/>
    </location>
</feature>
<feature type="compositionally biased region" description="Polar residues" evidence="1">
    <location>
        <begin position="121"/>
        <end position="130"/>
    </location>
</feature>
<dbReference type="EMBL" id="PDNB01000166">
    <property type="protein sequence ID" value="PGH01857.1"/>
    <property type="molecule type" value="Genomic_DNA"/>
</dbReference>
<dbReference type="AlphaFoldDB" id="A0A2B7WZ61"/>
<feature type="region of interest" description="Disordered" evidence="1">
    <location>
        <begin position="121"/>
        <end position="186"/>
    </location>
</feature>
<feature type="region of interest" description="Disordered" evidence="1">
    <location>
        <begin position="782"/>
        <end position="810"/>
    </location>
</feature>
<dbReference type="OrthoDB" id="4152802at2759"/>